<dbReference type="Gene3D" id="1.10.3720.10">
    <property type="entry name" value="MetI-like"/>
    <property type="match status" value="1"/>
</dbReference>
<feature type="domain" description="ABC transmembrane type-1" evidence="9">
    <location>
        <begin position="76"/>
        <end position="280"/>
    </location>
</feature>
<dbReference type="PROSITE" id="PS50928">
    <property type="entry name" value="ABC_TM1"/>
    <property type="match status" value="1"/>
</dbReference>
<dbReference type="CDD" id="cd06261">
    <property type="entry name" value="TM_PBP2"/>
    <property type="match status" value="1"/>
</dbReference>
<name>A0ABT3NW03_9PROT</name>
<gene>
    <name evidence="10" type="ORF">OF850_11920</name>
</gene>
<dbReference type="InterPro" id="IPR035906">
    <property type="entry name" value="MetI-like_sf"/>
</dbReference>
<keyword evidence="4" id="KW-1003">Cell membrane</keyword>
<dbReference type="PANTHER" id="PTHR42929">
    <property type="entry name" value="INNER MEMBRANE ABC TRANSPORTER PERMEASE PROTEIN YDCU-RELATED-RELATED"/>
    <property type="match status" value="1"/>
</dbReference>
<feature type="transmembrane region" description="Helical" evidence="8">
    <location>
        <begin position="203"/>
        <end position="227"/>
    </location>
</feature>
<evidence type="ECO:0000259" key="9">
    <source>
        <dbReference type="PROSITE" id="PS50928"/>
    </source>
</evidence>
<feature type="transmembrane region" description="Helical" evidence="8">
    <location>
        <begin position="12"/>
        <end position="37"/>
    </location>
</feature>
<comment type="similarity">
    <text evidence="2">Belongs to the binding-protein-dependent transport system permease family. CysTW subfamily.</text>
</comment>
<sequence length="287" mass="30818">MGGGRPRAARHLIRALAWIWLALLVALPLAVVATMGFGTAQPGIPPVRLPWGAEGWQGSLESWALLLEDDYYLGAALRSLRLAGITALCCLVLGFAMALGIARMPARRQPLWLGLVLAPFLCGFVLRMAAWVGTLRDAGWVNRMLGHLGLEPLRLLYTDAALLVGMVHSYLPFAVLPLWAALARRDTALEEAAADLGASPFTVFRSVTLPLAAPAALASFLLVFIPAMGEVVIPELLGAPDAVLLGRAIWAEFFQTRDWPLAAVLATALLALLALPLAVQQRLSVRR</sequence>
<dbReference type="InterPro" id="IPR000515">
    <property type="entry name" value="MetI-like"/>
</dbReference>
<evidence type="ECO:0000256" key="6">
    <source>
        <dbReference type="ARBA" id="ARBA00022989"/>
    </source>
</evidence>
<organism evidence="10 11">
    <name type="scientific">Sabulicella glaciei</name>
    <dbReference type="NCBI Taxonomy" id="2984948"/>
    <lineage>
        <taxon>Bacteria</taxon>
        <taxon>Pseudomonadati</taxon>
        <taxon>Pseudomonadota</taxon>
        <taxon>Alphaproteobacteria</taxon>
        <taxon>Acetobacterales</taxon>
        <taxon>Acetobacteraceae</taxon>
        <taxon>Sabulicella</taxon>
    </lineage>
</organism>
<evidence type="ECO:0000256" key="1">
    <source>
        <dbReference type="ARBA" id="ARBA00004651"/>
    </source>
</evidence>
<protein>
    <submittedName>
        <fullName evidence="10">ABC transporter permease</fullName>
    </submittedName>
</protein>
<dbReference type="Pfam" id="PF00528">
    <property type="entry name" value="BPD_transp_1"/>
    <property type="match status" value="1"/>
</dbReference>
<dbReference type="RefSeq" id="WP_301590356.1">
    <property type="nucleotide sequence ID" value="NZ_JAPFQI010000008.1"/>
</dbReference>
<keyword evidence="7 8" id="KW-0472">Membrane</keyword>
<evidence type="ECO:0000256" key="2">
    <source>
        <dbReference type="ARBA" id="ARBA00007069"/>
    </source>
</evidence>
<comment type="subcellular location">
    <subcellularLocation>
        <location evidence="1 8">Cell membrane</location>
        <topology evidence="1 8">Multi-pass membrane protein</topology>
    </subcellularLocation>
</comment>
<evidence type="ECO:0000256" key="5">
    <source>
        <dbReference type="ARBA" id="ARBA00022692"/>
    </source>
</evidence>
<keyword evidence="5 8" id="KW-0812">Transmembrane</keyword>
<feature type="transmembrane region" description="Helical" evidence="8">
    <location>
        <begin position="80"/>
        <end position="99"/>
    </location>
</feature>
<proteinExistence type="inferred from homology"/>
<comment type="caution">
    <text evidence="10">The sequence shown here is derived from an EMBL/GenBank/DDBJ whole genome shotgun (WGS) entry which is preliminary data.</text>
</comment>
<dbReference type="Proteomes" id="UP001526430">
    <property type="component" value="Unassembled WGS sequence"/>
</dbReference>
<evidence type="ECO:0000256" key="4">
    <source>
        <dbReference type="ARBA" id="ARBA00022475"/>
    </source>
</evidence>
<evidence type="ECO:0000313" key="11">
    <source>
        <dbReference type="Proteomes" id="UP001526430"/>
    </source>
</evidence>
<feature type="transmembrane region" description="Helical" evidence="8">
    <location>
        <begin position="111"/>
        <end position="135"/>
    </location>
</feature>
<dbReference type="EMBL" id="JAPFQI010000008">
    <property type="protein sequence ID" value="MCW8086339.1"/>
    <property type="molecule type" value="Genomic_DNA"/>
</dbReference>
<dbReference type="SUPFAM" id="SSF161098">
    <property type="entry name" value="MetI-like"/>
    <property type="match status" value="1"/>
</dbReference>
<feature type="transmembrane region" description="Helical" evidence="8">
    <location>
        <begin position="155"/>
        <end position="182"/>
    </location>
</feature>
<evidence type="ECO:0000256" key="3">
    <source>
        <dbReference type="ARBA" id="ARBA00022448"/>
    </source>
</evidence>
<keyword evidence="11" id="KW-1185">Reference proteome</keyword>
<reference evidence="10 11" key="1">
    <citation type="submission" date="2022-10" db="EMBL/GenBank/DDBJ databases">
        <title>Roseococcus glaciei nov., sp. nov., isolated from glacier.</title>
        <authorList>
            <person name="Liu Q."/>
            <person name="Xin Y.-H."/>
        </authorList>
    </citation>
    <scope>NUCLEOTIDE SEQUENCE [LARGE SCALE GENOMIC DNA]</scope>
    <source>
        <strain evidence="10 11">MDT2-1-1</strain>
    </source>
</reference>
<evidence type="ECO:0000256" key="8">
    <source>
        <dbReference type="RuleBase" id="RU363032"/>
    </source>
</evidence>
<dbReference type="PANTHER" id="PTHR42929:SF3">
    <property type="entry name" value="PUTRESCINE TRANSPORT SYSTEM PERMEASE PROTEIN POTH"/>
    <property type="match status" value="1"/>
</dbReference>
<evidence type="ECO:0000256" key="7">
    <source>
        <dbReference type="ARBA" id="ARBA00023136"/>
    </source>
</evidence>
<keyword evidence="3 8" id="KW-0813">Transport</keyword>
<evidence type="ECO:0000313" key="10">
    <source>
        <dbReference type="EMBL" id="MCW8086339.1"/>
    </source>
</evidence>
<accession>A0ABT3NW03</accession>
<feature type="transmembrane region" description="Helical" evidence="8">
    <location>
        <begin position="259"/>
        <end position="279"/>
    </location>
</feature>
<keyword evidence="6 8" id="KW-1133">Transmembrane helix</keyword>